<feature type="domain" description="N-acetyltransferase" evidence="3">
    <location>
        <begin position="5"/>
        <end position="160"/>
    </location>
</feature>
<dbReference type="EMBL" id="CP029822">
    <property type="protein sequence ID" value="AZS51167.1"/>
    <property type="molecule type" value="Genomic_DNA"/>
</dbReference>
<reference evidence="5" key="1">
    <citation type="submission" date="2018-06" db="EMBL/GenBank/DDBJ databases">
        <title>Complete genome of Pseudomonas insecticola strain QZS01.</title>
        <authorList>
            <person name="Wang J."/>
            <person name="Su Q."/>
        </authorList>
    </citation>
    <scope>NUCLEOTIDE SEQUENCE [LARGE SCALE GENOMIC DNA]</scope>
    <source>
        <strain evidence="5">QZS01</strain>
    </source>
</reference>
<dbReference type="Proteomes" id="UP000273143">
    <property type="component" value="Chromosome"/>
</dbReference>
<keyword evidence="5" id="KW-1185">Reference proteome</keyword>
<proteinExistence type="predicted"/>
<organism evidence="4 5">
    <name type="scientific">Entomomonas moraniae</name>
    <dbReference type="NCBI Taxonomy" id="2213226"/>
    <lineage>
        <taxon>Bacteria</taxon>
        <taxon>Pseudomonadati</taxon>
        <taxon>Pseudomonadota</taxon>
        <taxon>Gammaproteobacteria</taxon>
        <taxon>Pseudomonadales</taxon>
        <taxon>Pseudomonadaceae</taxon>
        <taxon>Entomomonas</taxon>
    </lineage>
</organism>
<dbReference type="PROSITE" id="PS51186">
    <property type="entry name" value="GNAT"/>
    <property type="match status" value="1"/>
</dbReference>
<dbReference type="CDD" id="cd04301">
    <property type="entry name" value="NAT_SF"/>
    <property type="match status" value="1"/>
</dbReference>
<dbReference type="InterPro" id="IPR000182">
    <property type="entry name" value="GNAT_dom"/>
</dbReference>
<dbReference type="PANTHER" id="PTHR43800">
    <property type="entry name" value="PEPTIDYL-LYSINE N-ACETYLTRANSFERASE YJAB"/>
    <property type="match status" value="1"/>
</dbReference>
<dbReference type="RefSeq" id="WP_127163944.1">
    <property type="nucleotide sequence ID" value="NZ_CP029822.1"/>
</dbReference>
<keyword evidence="1 4" id="KW-0808">Transferase</keyword>
<gene>
    <name evidence="4" type="ORF">DM558_10485</name>
</gene>
<evidence type="ECO:0000313" key="4">
    <source>
        <dbReference type="EMBL" id="AZS51167.1"/>
    </source>
</evidence>
<evidence type="ECO:0000259" key="3">
    <source>
        <dbReference type="PROSITE" id="PS51186"/>
    </source>
</evidence>
<accession>A0A3S9XFE9</accession>
<dbReference type="Gene3D" id="3.40.630.30">
    <property type="match status" value="1"/>
</dbReference>
<name>A0A3S9XFE9_9GAMM</name>
<evidence type="ECO:0000256" key="2">
    <source>
        <dbReference type="ARBA" id="ARBA00023315"/>
    </source>
</evidence>
<keyword evidence="2" id="KW-0012">Acyltransferase</keyword>
<dbReference type="KEGG" id="emo:DM558_10485"/>
<dbReference type="SUPFAM" id="SSF55729">
    <property type="entry name" value="Acyl-CoA N-acyltransferases (Nat)"/>
    <property type="match status" value="1"/>
</dbReference>
<evidence type="ECO:0000313" key="5">
    <source>
        <dbReference type="Proteomes" id="UP000273143"/>
    </source>
</evidence>
<dbReference type="AlphaFoldDB" id="A0A3S9XFE9"/>
<dbReference type="GO" id="GO:0016747">
    <property type="term" value="F:acyltransferase activity, transferring groups other than amino-acyl groups"/>
    <property type="evidence" value="ECO:0007669"/>
    <property type="project" value="InterPro"/>
</dbReference>
<protein>
    <submittedName>
        <fullName evidence="4">GNAT family N-acetyltransferase</fullName>
    </submittedName>
</protein>
<dbReference type="Pfam" id="PF00583">
    <property type="entry name" value="Acetyltransf_1"/>
    <property type="match status" value="1"/>
</dbReference>
<evidence type="ECO:0000256" key="1">
    <source>
        <dbReference type="ARBA" id="ARBA00022679"/>
    </source>
</evidence>
<dbReference type="InterPro" id="IPR016181">
    <property type="entry name" value="Acyl_CoA_acyltransferase"/>
</dbReference>
<dbReference type="PANTHER" id="PTHR43800:SF1">
    <property type="entry name" value="PEPTIDYL-LYSINE N-ACETYLTRANSFERASE YJAB"/>
    <property type="match status" value="1"/>
</dbReference>
<sequence>MITEINIRKATHADIDTMIQIEISAAMLFSTLPSEFLKKLPNDIPNRNQHFYNAMISSDMSWVICVNGLVVGFICTTYIQKENTLHIYEFNVAQTFQKKGLGKQLLNFIINIGRQKGFLRLTLTTFKHVQWNAPFYASNGFVIMDETLLNNRLQDILKEEHDLGFPDNSRCAMQLFL</sequence>